<dbReference type="GO" id="GO:0016020">
    <property type="term" value="C:membrane"/>
    <property type="evidence" value="ECO:0007669"/>
    <property type="project" value="TreeGrafter"/>
</dbReference>
<feature type="domain" description="Dynamin-type G" evidence="9">
    <location>
        <begin position="500"/>
        <end position="783"/>
    </location>
</feature>
<dbReference type="PROSITE" id="PS51388">
    <property type="entry name" value="GED"/>
    <property type="match status" value="1"/>
</dbReference>
<dbReference type="VEuPathDB" id="AmoebaDB:ACA1_296890"/>
<keyword evidence="4" id="KW-0342">GTP-binding</keyword>
<dbReference type="GO" id="GO:0000266">
    <property type="term" value="P:mitochondrial fission"/>
    <property type="evidence" value="ECO:0007669"/>
    <property type="project" value="TreeGrafter"/>
</dbReference>
<dbReference type="GO" id="GO:0005525">
    <property type="term" value="F:GTP binding"/>
    <property type="evidence" value="ECO:0007669"/>
    <property type="project" value="InterPro"/>
</dbReference>
<dbReference type="RefSeq" id="XP_004368323.1">
    <property type="nucleotide sequence ID" value="XM_004368266.1"/>
</dbReference>
<dbReference type="InterPro" id="IPR040896">
    <property type="entry name" value="RPN5_C"/>
</dbReference>
<feature type="compositionally biased region" description="Low complexity" evidence="6">
    <location>
        <begin position="1116"/>
        <end position="1132"/>
    </location>
</feature>
<dbReference type="FunFam" id="3.40.50.300:FF:000383">
    <property type="entry name" value="Dynamin-like gtpase dnm1"/>
    <property type="match status" value="1"/>
</dbReference>
<dbReference type="InterPro" id="IPR001401">
    <property type="entry name" value="Dynamin_GTPase"/>
</dbReference>
<dbReference type="OMA" id="IQRRKEC"/>
<keyword evidence="2" id="KW-0547">Nucleotide-binding</keyword>
<dbReference type="InterPro" id="IPR036390">
    <property type="entry name" value="WH_DNA-bd_sf"/>
</dbReference>
<dbReference type="SUPFAM" id="SSF52540">
    <property type="entry name" value="P-loop containing nucleoside triphosphate hydrolases"/>
    <property type="match status" value="1"/>
</dbReference>
<reference evidence="10 11" key="1">
    <citation type="journal article" date="2013" name="Genome Biol.">
        <title>Genome of Acanthamoeba castellanii highlights extensive lateral gene transfer and early evolution of tyrosine kinase signaling.</title>
        <authorList>
            <person name="Clarke M."/>
            <person name="Lohan A.J."/>
            <person name="Liu B."/>
            <person name="Lagkouvardos I."/>
            <person name="Roy S."/>
            <person name="Zafar N."/>
            <person name="Bertelli C."/>
            <person name="Schilde C."/>
            <person name="Kianianmomeni A."/>
            <person name="Burglin T.R."/>
            <person name="Frech C."/>
            <person name="Turcotte B."/>
            <person name="Kopec K.O."/>
            <person name="Synnott J.M."/>
            <person name="Choo C."/>
            <person name="Paponov I."/>
            <person name="Finkler A."/>
            <person name="Soon Heng Tan C."/>
            <person name="Hutchins A.P."/>
            <person name="Weinmeier T."/>
            <person name="Rattei T."/>
            <person name="Chu J.S."/>
            <person name="Gimenez G."/>
            <person name="Irimia M."/>
            <person name="Rigden D.J."/>
            <person name="Fitzpatrick D.A."/>
            <person name="Lorenzo-Morales J."/>
            <person name="Bateman A."/>
            <person name="Chiu C.H."/>
            <person name="Tang P."/>
            <person name="Hegemann P."/>
            <person name="Fromm H."/>
            <person name="Raoult D."/>
            <person name="Greub G."/>
            <person name="Miranda-Saavedra D."/>
            <person name="Chen N."/>
            <person name="Nash P."/>
            <person name="Ginger M.L."/>
            <person name="Horn M."/>
            <person name="Schaap P."/>
            <person name="Caler L."/>
            <person name="Loftus B."/>
        </authorList>
    </citation>
    <scope>NUCLEOTIDE SEQUENCE [LARGE SCALE GENOMIC DNA]</scope>
    <source>
        <strain evidence="10 11">Neff</strain>
    </source>
</reference>
<dbReference type="Gene3D" id="1.20.120.1240">
    <property type="entry name" value="Dynamin, middle domain"/>
    <property type="match status" value="2"/>
</dbReference>
<evidence type="ECO:0000259" key="8">
    <source>
        <dbReference type="PROSITE" id="PS51388"/>
    </source>
</evidence>
<dbReference type="PRINTS" id="PR00195">
    <property type="entry name" value="DYNAMIN"/>
</dbReference>
<evidence type="ECO:0000256" key="4">
    <source>
        <dbReference type="ARBA" id="ARBA00023134"/>
    </source>
</evidence>
<proteinExistence type="inferred from homology"/>
<dbReference type="SMART" id="SM00302">
    <property type="entry name" value="GED"/>
    <property type="match status" value="1"/>
</dbReference>
<dbReference type="Gene3D" id="3.40.50.300">
    <property type="entry name" value="P-loop containing nucleotide triphosphate hydrolases"/>
    <property type="match status" value="1"/>
</dbReference>
<dbReference type="SUPFAM" id="SSF46785">
    <property type="entry name" value="Winged helix' DNA-binding domain"/>
    <property type="match status" value="1"/>
</dbReference>
<dbReference type="GO" id="GO:0005874">
    <property type="term" value="C:microtubule"/>
    <property type="evidence" value="ECO:0007669"/>
    <property type="project" value="TreeGrafter"/>
</dbReference>
<dbReference type="InterPro" id="IPR000375">
    <property type="entry name" value="Dynamin_stalk"/>
</dbReference>
<dbReference type="SMART" id="SM00088">
    <property type="entry name" value="PINT"/>
    <property type="match status" value="1"/>
</dbReference>
<feature type="compositionally biased region" description="Pro residues" evidence="6">
    <location>
        <begin position="1031"/>
        <end position="1041"/>
    </location>
</feature>
<dbReference type="Pfam" id="PF00350">
    <property type="entry name" value="Dynamin_N"/>
    <property type="match status" value="1"/>
</dbReference>
<dbReference type="GO" id="GO:0008017">
    <property type="term" value="F:microtubule binding"/>
    <property type="evidence" value="ECO:0007669"/>
    <property type="project" value="TreeGrafter"/>
</dbReference>
<dbReference type="GeneID" id="14926631"/>
<dbReference type="OrthoDB" id="5061070at2759"/>
<dbReference type="InterPro" id="IPR054559">
    <property type="entry name" value="PSMD12-CSN4-like_N"/>
</dbReference>
<dbReference type="GO" id="GO:0000502">
    <property type="term" value="C:proteasome complex"/>
    <property type="evidence" value="ECO:0007669"/>
    <property type="project" value="UniProtKB-KW"/>
</dbReference>
<dbReference type="InterPro" id="IPR027417">
    <property type="entry name" value="P-loop_NTPase"/>
</dbReference>
<dbReference type="Pfam" id="PF18098">
    <property type="entry name" value="RPN5_C"/>
    <property type="match status" value="1"/>
</dbReference>
<feature type="compositionally biased region" description="Low complexity" evidence="6">
    <location>
        <begin position="1069"/>
        <end position="1098"/>
    </location>
</feature>
<evidence type="ECO:0000256" key="2">
    <source>
        <dbReference type="ARBA" id="ARBA00022741"/>
    </source>
</evidence>
<feature type="domain" description="GED" evidence="8">
    <location>
        <begin position="1172"/>
        <end position="1263"/>
    </location>
</feature>
<dbReference type="CDD" id="cd08771">
    <property type="entry name" value="DLP_1"/>
    <property type="match status" value="1"/>
</dbReference>
<dbReference type="STRING" id="1257118.L8HLM2"/>
<dbReference type="InterPro" id="IPR036388">
    <property type="entry name" value="WH-like_DNA-bd_sf"/>
</dbReference>
<dbReference type="GO" id="GO:0005634">
    <property type="term" value="C:nucleus"/>
    <property type="evidence" value="ECO:0007669"/>
    <property type="project" value="UniProtKB-ARBA"/>
</dbReference>
<dbReference type="InterPro" id="IPR020850">
    <property type="entry name" value="GED_dom"/>
</dbReference>
<organism evidence="10 11">
    <name type="scientific">Acanthamoeba castellanii (strain ATCC 30010 / Neff)</name>
    <dbReference type="NCBI Taxonomy" id="1257118"/>
    <lineage>
        <taxon>Eukaryota</taxon>
        <taxon>Amoebozoa</taxon>
        <taxon>Discosea</taxon>
        <taxon>Longamoebia</taxon>
        <taxon>Centramoebida</taxon>
        <taxon>Acanthamoebidae</taxon>
        <taxon>Acanthamoeba</taxon>
    </lineage>
</organism>
<keyword evidence="11" id="KW-1185">Reference proteome</keyword>
<dbReference type="GO" id="GO:0016559">
    <property type="term" value="P:peroxisome fission"/>
    <property type="evidence" value="ECO:0007669"/>
    <property type="project" value="TreeGrafter"/>
</dbReference>
<evidence type="ECO:0000313" key="10">
    <source>
        <dbReference type="EMBL" id="ELR25568.1"/>
    </source>
</evidence>
<dbReference type="Gene3D" id="1.10.10.10">
    <property type="entry name" value="Winged helix-like DNA-binding domain superfamily/Winged helix DNA-binding domain"/>
    <property type="match status" value="1"/>
</dbReference>
<dbReference type="GO" id="GO:0003924">
    <property type="term" value="F:GTPase activity"/>
    <property type="evidence" value="ECO:0007669"/>
    <property type="project" value="InterPro"/>
</dbReference>
<protein>
    <submittedName>
        <fullName evidence="10">Dynamin domain containing protein</fullName>
    </submittedName>
</protein>
<dbReference type="Pfam" id="PF01399">
    <property type="entry name" value="PCI"/>
    <property type="match status" value="1"/>
</dbReference>
<feature type="compositionally biased region" description="Low complexity" evidence="6">
    <location>
        <begin position="1010"/>
        <end position="1030"/>
    </location>
</feature>
<dbReference type="InterPro" id="IPR000717">
    <property type="entry name" value="PCI_dom"/>
</dbReference>
<dbReference type="Pfam" id="PF02212">
    <property type="entry name" value="GED"/>
    <property type="match status" value="1"/>
</dbReference>
<evidence type="ECO:0000259" key="9">
    <source>
        <dbReference type="PROSITE" id="PS51718"/>
    </source>
</evidence>
<keyword evidence="3" id="KW-0647">Proteasome</keyword>
<dbReference type="InterPro" id="IPR003130">
    <property type="entry name" value="GED"/>
</dbReference>
<feature type="compositionally biased region" description="Polar residues" evidence="6">
    <location>
        <begin position="1"/>
        <end position="11"/>
    </location>
</feature>
<dbReference type="PROSITE" id="PS50250">
    <property type="entry name" value="PCI"/>
    <property type="match status" value="1"/>
</dbReference>
<dbReference type="KEGG" id="acan:ACA1_296890"/>
<comment type="similarity">
    <text evidence="1">Belongs to the proteasome subunit p55 family.</text>
</comment>
<dbReference type="SMART" id="SM00053">
    <property type="entry name" value="DYNc"/>
    <property type="match status" value="1"/>
</dbReference>
<accession>L8HLM2</accession>
<sequence length="1263" mass="141323">MDMNTIYTQQPDDNEKKMEQDFSEEVKVKLPELREQAKTQLAEGVDRLLALEKQTRQGGDEPSTTKVVRCIVEVCLEARDWPRLKEVLVVISKRRQQFRNTIQTSVQVTMDAFPSLPDKATKLDLIDTLRAITEGKIFVEVERARLTRMLAQMKEEEGNVNEAAELLQEVQVESFGTMDAREKLDFILEQIRLCLAKGDFVRAQIISRKVTNKALSKPEFQEIKVSYHLLMVKFHTHQKDYLNIARSHWAIYDTPVVLADKARWQPALTLAAVNAALAPYGNEQYDLLNRIFIDKRLGELPQYKKLLKYFTTTELIRWPTLLGEYKGALTQLPSFAENSETLLKDLQARVVEHNIRVIAQYYERIATPRFAQLLDLPESELERFISDMVSNGVVFAKIDRPRAVVSFIKRKEPSDVLNEYSHNISDLLNLLEKTCHLIHRENMVLGGSPSTKIRQNTKRERRDIVEAHPRRKALATMSMDQLIPVINKLQDVFNALGTDAIDLPQIVVVGSQSSGKSSVLENIVGRDFLPRGQGIVTRRPLVLQLINLPTDPKKKKNVDDDDDSALKEWGEFLHKPNEIFYDFNQIREEIVRETDRMSGKNKGISHMPINLKIYSPHVLNLTLVDLPGITKVPVGDQPADIEIQIRTMVLQYIERPNAVILAVTAANTDLSNSDALQIAAVADPDGQRTIGVLTKIDLMDAGTDAMDMLLNRVIPLRLGYIGVINRSQQDIIKKKPIRAALKAEAEYFTTHPLYRSVASRCGTPFLSKTLNKILMNHIKECLPELKAKINKMAGEAQAELLTYGDPLYDGKSSQGALLLQVITKFSTDYKNAVEGKSTDLSLSELCGGARINYIFNDIFARCLGRINPNDDMTMNDIRTAIRNATGPRAALFVPEAAFELLVRRQIQRLEDPSLQCVDLVYDELQRIIAQLESKELLRFANLRERVVEVVNGLLQKCRSPTKAMISNMIAVELAYINTNHPDFVGGGGAITQVFERMAVTHAQEQQMMMQQQQAMLAQQQQQQMQGQPGQPSQPVPQPQPVPQSQSKATRTPAPMMPQGQGDINGQPGSNGFFNMFFGGQAPPGGQAQGAQAPRSAAPPSTPMPATPGAPAPRMAPPSASASRSGSGMSRTTSVDKKVKKTTASGGKSEKLDQVPATIRAISAPTDKEKFETELIQSLLVSYFDIVRKNIQDLVPKSIMHFLVNQAKDSIQNELVANLYKEDYFDNLLEESSAVASRRTAAKGMLDVLTKAQLILNEVRESSI</sequence>
<dbReference type="PANTHER" id="PTHR11566">
    <property type="entry name" value="DYNAMIN"/>
    <property type="match status" value="1"/>
</dbReference>
<dbReference type="Proteomes" id="UP000011083">
    <property type="component" value="Unassembled WGS sequence"/>
</dbReference>
<evidence type="ECO:0000313" key="11">
    <source>
        <dbReference type="Proteomes" id="UP000011083"/>
    </source>
</evidence>
<dbReference type="InterPro" id="IPR030381">
    <property type="entry name" value="G_DYNAMIN_dom"/>
</dbReference>
<dbReference type="GO" id="GO:0006909">
    <property type="term" value="P:phagocytosis"/>
    <property type="evidence" value="ECO:0007669"/>
    <property type="project" value="TreeGrafter"/>
</dbReference>
<dbReference type="Pfam" id="PF22241">
    <property type="entry name" value="PSMD12-CSN4_N"/>
    <property type="match status" value="1"/>
</dbReference>
<gene>
    <name evidence="10" type="ORF">ACA1_296890</name>
</gene>
<dbReference type="GO" id="GO:0005737">
    <property type="term" value="C:cytoplasm"/>
    <property type="evidence" value="ECO:0007669"/>
    <property type="project" value="TreeGrafter"/>
</dbReference>
<dbReference type="InterPro" id="IPR022812">
    <property type="entry name" value="Dynamin"/>
</dbReference>
<evidence type="ECO:0000256" key="1">
    <source>
        <dbReference type="ARBA" id="ARBA00006397"/>
    </source>
</evidence>
<dbReference type="PROSITE" id="PS51718">
    <property type="entry name" value="G_DYNAMIN_2"/>
    <property type="match status" value="1"/>
</dbReference>
<feature type="compositionally biased region" description="Pro residues" evidence="6">
    <location>
        <begin position="1099"/>
        <end position="1115"/>
    </location>
</feature>
<feature type="region of interest" description="Disordered" evidence="6">
    <location>
        <begin position="1010"/>
        <end position="1150"/>
    </location>
</feature>
<dbReference type="Pfam" id="PF01031">
    <property type="entry name" value="Dynamin_M"/>
    <property type="match status" value="1"/>
</dbReference>
<feature type="region of interest" description="Disordered" evidence="6">
    <location>
        <begin position="1"/>
        <end position="21"/>
    </location>
</feature>
<dbReference type="PANTHER" id="PTHR11566:SF21">
    <property type="entry name" value="DYNAMIN RELATED PROTEIN 1, ISOFORM A"/>
    <property type="match status" value="1"/>
</dbReference>
<dbReference type="InterPro" id="IPR045063">
    <property type="entry name" value="Dynamin_N"/>
</dbReference>
<keyword evidence="5" id="KW-0175">Coiled coil</keyword>
<dbReference type="GO" id="GO:0048312">
    <property type="term" value="P:intracellular distribution of mitochondria"/>
    <property type="evidence" value="ECO:0007669"/>
    <property type="project" value="TreeGrafter"/>
</dbReference>
<evidence type="ECO:0000259" key="7">
    <source>
        <dbReference type="PROSITE" id="PS50250"/>
    </source>
</evidence>
<dbReference type="AlphaFoldDB" id="L8HLM2"/>
<feature type="domain" description="PCI" evidence="7">
    <location>
        <begin position="240"/>
        <end position="412"/>
    </location>
</feature>
<feature type="coiled-coil region" evidence="5">
    <location>
        <begin position="146"/>
        <end position="173"/>
    </location>
</feature>
<evidence type="ECO:0000256" key="6">
    <source>
        <dbReference type="SAM" id="MobiDB-lite"/>
    </source>
</evidence>
<name>L8HLM2_ACACF</name>
<evidence type="ECO:0000256" key="3">
    <source>
        <dbReference type="ARBA" id="ARBA00022942"/>
    </source>
</evidence>
<dbReference type="FunFam" id="1.10.10.10:FF:000070">
    <property type="entry name" value="26S proteasome non-ATPase regulatory subunit 12"/>
    <property type="match status" value="1"/>
</dbReference>
<dbReference type="EMBL" id="KB007805">
    <property type="protein sequence ID" value="ELR25568.1"/>
    <property type="molecule type" value="Genomic_DNA"/>
</dbReference>
<evidence type="ECO:0000256" key="5">
    <source>
        <dbReference type="SAM" id="Coils"/>
    </source>
</evidence>